<dbReference type="CDD" id="cd06170">
    <property type="entry name" value="LuxR_C_like"/>
    <property type="match status" value="1"/>
</dbReference>
<protein>
    <recommendedName>
        <fullName evidence="8">DNA-binding response regulator</fullName>
    </recommendedName>
</protein>
<keyword evidence="2" id="KW-0238">DNA-binding</keyword>
<dbReference type="SUPFAM" id="SSF52172">
    <property type="entry name" value="CheY-like"/>
    <property type="match status" value="1"/>
</dbReference>
<gene>
    <name evidence="6" type="ORF">A2Y75_06495</name>
</gene>
<dbReference type="PROSITE" id="PS50043">
    <property type="entry name" value="HTH_LUXR_2"/>
    <property type="match status" value="1"/>
</dbReference>
<proteinExistence type="predicted"/>
<name>A0A1F2WJ11_9ACTN</name>
<evidence type="ECO:0000256" key="2">
    <source>
        <dbReference type="ARBA" id="ARBA00023125"/>
    </source>
</evidence>
<feature type="domain" description="HTH luxR-type" evidence="4">
    <location>
        <begin position="146"/>
        <end position="211"/>
    </location>
</feature>
<evidence type="ECO:0000313" key="7">
    <source>
        <dbReference type="Proteomes" id="UP000177876"/>
    </source>
</evidence>
<keyword evidence="1 3" id="KW-0597">Phosphoprotein</keyword>
<dbReference type="GO" id="GO:0006355">
    <property type="term" value="P:regulation of DNA-templated transcription"/>
    <property type="evidence" value="ECO:0007669"/>
    <property type="project" value="InterPro"/>
</dbReference>
<dbReference type="SMART" id="SM00421">
    <property type="entry name" value="HTH_LUXR"/>
    <property type="match status" value="1"/>
</dbReference>
<dbReference type="InterPro" id="IPR058245">
    <property type="entry name" value="NreC/VraR/RcsB-like_REC"/>
</dbReference>
<dbReference type="PANTHER" id="PTHR43214">
    <property type="entry name" value="TWO-COMPONENT RESPONSE REGULATOR"/>
    <property type="match status" value="1"/>
</dbReference>
<dbReference type="PANTHER" id="PTHR43214:SF43">
    <property type="entry name" value="TWO-COMPONENT RESPONSE REGULATOR"/>
    <property type="match status" value="1"/>
</dbReference>
<dbReference type="InterPro" id="IPR001789">
    <property type="entry name" value="Sig_transdc_resp-reg_receiver"/>
</dbReference>
<reference evidence="6 7" key="1">
    <citation type="journal article" date="2016" name="Nat. Commun.">
        <title>Thousands of microbial genomes shed light on interconnected biogeochemical processes in an aquifer system.</title>
        <authorList>
            <person name="Anantharaman K."/>
            <person name="Brown C.T."/>
            <person name="Hug L.A."/>
            <person name="Sharon I."/>
            <person name="Castelle C.J."/>
            <person name="Probst A.J."/>
            <person name="Thomas B.C."/>
            <person name="Singh A."/>
            <person name="Wilkins M.J."/>
            <person name="Karaoz U."/>
            <person name="Brodie E.L."/>
            <person name="Williams K.H."/>
            <person name="Hubbard S.S."/>
            <person name="Banfield J.F."/>
        </authorList>
    </citation>
    <scope>NUCLEOTIDE SEQUENCE [LARGE SCALE GENOMIC DNA]</scope>
</reference>
<dbReference type="InterPro" id="IPR039420">
    <property type="entry name" value="WalR-like"/>
</dbReference>
<evidence type="ECO:0000259" key="4">
    <source>
        <dbReference type="PROSITE" id="PS50043"/>
    </source>
</evidence>
<dbReference type="GO" id="GO:0000160">
    <property type="term" value="P:phosphorelay signal transduction system"/>
    <property type="evidence" value="ECO:0007669"/>
    <property type="project" value="InterPro"/>
</dbReference>
<dbReference type="Pfam" id="PF00072">
    <property type="entry name" value="Response_reg"/>
    <property type="match status" value="1"/>
</dbReference>
<dbReference type="GO" id="GO:0003677">
    <property type="term" value="F:DNA binding"/>
    <property type="evidence" value="ECO:0007669"/>
    <property type="project" value="UniProtKB-KW"/>
</dbReference>
<feature type="domain" description="Response regulatory" evidence="5">
    <location>
        <begin position="6"/>
        <end position="122"/>
    </location>
</feature>
<accession>A0A1F2WJ11</accession>
<evidence type="ECO:0008006" key="8">
    <source>
        <dbReference type="Google" id="ProtNLM"/>
    </source>
</evidence>
<dbReference type="SUPFAM" id="SSF46894">
    <property type="entry name" value="C-terminal effector domain of the bipartite response regulators"/>
    <property type="match status" value="1"/>
</dbReference>
<dbReference type="Proteomes" id="UP000177876">
    <property type="component" value="Unassembled WGS sequence"/>
</dbReference>
<organism evidence="6 7">
    <name type="scientific">Candidatus Solincola sediminis</name>
    <dbReference type="NCBI Taxonomy" id="1797199"/>
    <lineage>
        <taxon>Bacteria</taxon>
        <taxon>Bacillati</taxon>
        <taxon>Actinomycetota</taxon>
        <taxon>Candidatus Geothermincolia</taxon>
        <taxon>Candidatus Geothermincolales</taxon>
        <taxon>Candidatus Geothermincolaceae</taxon>
        <taxon>Candidatus Solincola</taxon>
    </lineage>
</organism>
<evidence type="ECO:0000256" key="3">
    <source>
        <dbReference type="PROSITE-ProRule" id="PRU00169"/>
    </source>
</evidence>
<dbReference type="STRING" id="1797197.A2Y75_06495"/>
<dbReference type="AlphaFoldDB" id="A0A1F2WJ11"/>
<comment type="caution">
    <text evidence="6">The sequence shown here is derived from an EMBL/GenBank/DDBJ whole genome shotgun (WGS) entry which is preliminary data.</text>
</comment>
<dbReference type="Pfam" id="PF00196">
    <property type="entry name" value="GerE"/>
    <property type="match status" value="1"/>
</dbReference>
<dbReference type="InterPro" id="IPR011006">
    <property type="entry name" value="CheY-like_superfamily"/>
</dbReference>
<feature type="modified residue" description="4-aspartylphosphate" evidence="3">
    <location>
        <position position="57"/>
    </location>
</feature>
<dbReference type="CDD" id="cd17535">
    <property type="entry name" value="REC_NarL-like"/>
    <property type="match status" value="1"/>
</dbReference>
<dbReference type="Gene3D" id="3.40.50.2300">
    <property type="match status" value="1"/>
</dbReference>
<dbReference type="SMART" id="SM00448">
    <property type="entry name" value="REC"/>
    <property type="match status" value="1"/>
</dbReference>
<dbReference type="InterPro" id="IPR016032">
    <property type="entry name" value="Sig_transdc_resp-reg_C-effctor"/>
</dbReference>
<evidence type="ECO:0000259" key="5">
    <source>
        <dbReference type="PROSITE" id="PS50110"/>
    </source>
</evidence>
<dbReference type="PROSITE" id="PS50110">
    <property type="entry name" value="RESPONSE_REGULATORY"/>
    <property type="match status" value="1"/>
</dbReference>
<dbReference type="InterPro" id="IPR000792">
    <property type="entry name" value="Tscrpt_reg_LuxR_C"/>
</dbReference>
<evidence type="ECO:0000313" key="6">
    <source>
        <dbReference type="EMBL" id="OFW56811.1"/>
    </source>
</evidence>
<dbReference type="PRINTS" id="PR00038">
    <property type="entry name" value="HTHLUXR"/>
</dbReference>
<sequence length="214" mass="23398">MGKKIKVLAVDDHRLVREGLINLLRIHPDIDVVGDASDGDEAVAKARTLDPDVILMDISMPGMNGITATKLIKKEMPRIKVIMLTMLDQEGYVYEAVKSGATGYLLKNTGLEELVKAIKEVLKGGATLHAEAQAQLLKEYVFMARKNQDTYGLSDREIEVLQLLADGMSNKEIAGSLFISTQTVKTHIAHIFDKLGVSDRTEAVAAALRRGLVT</sequence>
<evidence type="ECO:0000256" key="1">
    <source>
        <dbReference type="ARBA" id="ARBA00022553"/>
    </source>
</evidence>
<dbReference type="PROSITE" id="PS00622">
    <property type="entry name" value="HTH_LUXR_1"/>
    <property type="match status" value="1"/>
</dbReference>
<dbReference type="EMBL" id="MELK01000040">
    <property type="protein sequence ID" value="OFW56811.1"/>
    <property type="molecule type" value="Genomic_DNA"/>
</dbReference>